<proteinExistence type="inferred from homology"/>
<dbReference type="Proteomes" id="UP000033428">
    <property type="component" value="Unassembled WGS sequence"/>
</dbReference>
<sequence length="307" mass="34581">MANETVFKRYKGNPIITAKAVGRANSIHNSAIVNYKDGYAGIFRVDEIDLNFTMHVGRSKDGINWEIEEAPINMKPINPEIPIKARTYDPRLTKIDDTYYFTWCIDSPQGPCIGLATTKDFKSFIQMENIMPPANRNCVIFPRKINGKYAILHRPSDRGHTPFGSIFYSSSPDLTHWGEHRVVFDTVSSSWQSTKVGPGPAPIETEDGWLLIYHGVWTSCNGYIYYAGGALLDLEKPWKVLYRTKDYLLAPTEIYERVGDVPNVVFPSSAVVDKGKIRIYYGCADTCISIADAKIVDVIKFIKTHAL</sequence>
<dbReference type="AlphaFoldDB" id="A0A0F0CUL2"/>
<dbReference type="InterPro" id="IPR007184">
    <property type="entry name" value="Mannoside_phosphorylase"/>
</dbReference>
<dbReference type="PANTHER" id="PTHR34106:SF1">
    <property type="entry name" value="1,4-BETA-MANNOSYL-N-ACETYLGLUCOSAMINE PHOSPHORYLASE"/>
    <property type="match status" value="1"/>
</dbReference>
<dbReference type="EMBL" id="JYNY01000203">
    <property type="protein sequence ID" value="KJJ85211.1"/>
    <property type="molecule type" value="Genomic_DNA"/>
</dbReference>
<organism evidence="4 5">
    <name type="scientific">Candidatus Omnitrophus magneticus</name>
    <dbReference type="NCBI Taxonomy" id="1609969"/>
    <lineage>
        <taxon>Bacteria</taxon>
        <taxon>Pseudomonadati</taxon>
        <taxon>Candidatus Omnitrophota</taxon>
        <taxon>Candidatus Omnitrophus</taxon>
    </lineage>
</organism>
<protein>
    <submittedName>
        <fullName evidence="4">Glycosylase</fullName>
    </submittedName>
</protein>
<evidence type="ECO:0000313" key="4">
    <source>
        <dbReference type="EMBL" id="KJJ85211.1"/>
    </source>
</evidence>
<comment type="caution">
    <text evidence="4">The sequence shown here is derived from an EMBL/GenBank/DDBJ whole genome shotgun (WGS) entry which is preliminary data.</text>
</comment>
<dbReference type="Gene3D" id="2.115.10.20">
    <property type="entry name" value="Glycosyl hydrolase domain, family 43"/>
    <property type="match status" value="1"/>
</dbReference>
<gene>
    <name evidence="4" type="ORF">OMAG_000923</name>
</gene>
<dbReference type="Pfam" id="PF04041">
    <property type="entry name" value="Glyco_hydro_130"/>
    <property type="match status" value="1"/>
</dbReference>
<dbReference type="CDD" id="cd08993">
    <property type="entry name" value="GH130"/>
    <property type="match status" value="1"/>
</dbReference>
<dbReference type="InterPro" id="IPR023296">
    <property type="entry name" value="Glyco_hydro_beta-prop_sf"/>
</dbReference>
<dbReference type="SUPFAM" id="SSF75005">
    <property type="entry name" value="Arabinanase/levansucrase/invertase"/>
    <property type="match status" value="1"/>
</dbReference>
<accession>A0A0F0CUL2</accession>
<keyword evidence="2" id="KW-0808">Transferase</keyword>
<name>A0A0F0CUL2_9BACT</name>
<keyword evidence="1" id="KW-0328">Glycosyltransferase</keyword>
<evidence type="ECO:0000256" key="3">
    <source>
        <dbReference type="ARBA" id="ARBA00024356"/>
    </source>
</evidence>
<dbReference type="PANTHER" id="PTHR34106">
    <property type="entry name" value="GLYCOSIDASE"/>
    <property type="match status" value="1"/>
</dbReference>
<dbReference type="PIRSF" id="PIRSF016202">
    <property type="entry name" value="PH1107"/>
    <property type="match status" value="1"/>
</dbReference>
<comment type="similarity">
    <text evidence="3">Belongs to the glycosyl hydrolase 130 family.</text>
</comment>
<keyword evidence="5" id="KW-1185">Reference proteome</keyword>
<dbReference type="GO" id="GO:0016757">
    <property type="term" value="F:glycosyltransferase activity"/>
    <property type="evidence" value="ECO:0007669"/>
    <property type="project" value="UniProtKB-KW"/>
</dbReference>
<evidence type="ECO:0000256" key="2">
    <source>
        <dbReference type="ARBA" id="ARBA00022679"/>
    </source>
</evidence>
<dbReference type="PATRIC" id="fig|1609969.3.peg.993"/>
<evidence type="ECO:0000313" key="5">
    <source>
        <dbReference type="Proteomes" id="UP000033428"/>
    </source>
</evidence>
<reference evidence="4 5" key="1">
    <citation type="submission" date="2015-02" db="EMBL/GenBank/DDBJ databases">
        <title>Single-cell genomics of uncultivated deep-branching MTB reveals a conserved set of magnetosome genes.</title>
        <authorList>
            <person name="Kolinko S."/>
            <person name="Richter M."/>
            <person name="Glockner F.O."/>
            <person name="Brachmann A."/>
            <person name="Schuler D."/>
        </authorList>
    </citation>
    <scope>NUCLEOTIDE SEQUENCE [LARGE SCALE GENOMIC DNA]</scope>
    <source>
        <strain evidence="4">SKK-01</strain>
    </source>
</reference>
<evidence type="ECO:0000256" key="1">
    <source>
        <dbReference type="ARBA" id="ARBA00022676"/>
    </source>
</evidence>